<organism evidence="1 2">
    <name type="scientific">Puccinia striiformis f. sp. tritici</name>
    <dbReference type="NCBI Taxonomy" id="168172"/>
    <lineage>
        <taxon>Eukaryota</taxon>
        <taxon>Fungi</taxon>
        <taxon>Dikarya</taxon>
        <taxon>Basidiomycota</taxon>
        <taxon>Pucciniomycotina</taxon>
        <taxon>Pucciniomycetes</taxon>
        <taxon>Pucciniales</taxon>
        <taxon>Pucciniaceae</taxon>
        <taxon>Puccinia</taxon>
    </lineage>
</organism>
<accession>A0ACC0E6T2</accession>
<evidence type="ECO:0000313" key="1">
    <source>
        <dbReference type="EMBL" id="KAI7947241.1"/>
    </source>
</evidence>
<reference evidence="2" key="1">
    <citation type="journal article" date="2018" name="BMC Genomics">
        <title>Genomic insights into host adaptation between the wheat stripe rust pathogen (Puccinia striiformis f. sp. tritici) and the barley stripe rust pathogen (Puccinia striiformis f. sp. hordei).</title>
        <authorList>
            <person name="Xia C."/>
            <person name="Wang M."/>
            <person name="Yin C."/>
            <person name="Cornejo O.E."/>
            <person name="Hulbert S.H."/>
            <person name="Chen X."/>
        </authorList>
    </citation>
    <scope>NUCLEOTIDE SEQUENCE [LARGE SCALE GENOMIC DNA]</scope>
    <source>
        <strain evidence="2">93-210</strain>
    </source>
</reference>
<dbReference type="Proteomes" id="UP001060170">
    <property type="component" value="Chromosome 9"/>
</dbReference>
<reference evidence="1 2" key="3">
    <citation type="journal article" date="2022" name="Microbiol. Spectr.">
        <title>Folding features and dynamics of 3D genome architecture in plant fungal pathogens.</title>
        <authorList>
            <person name="Xia C."/>
        </authorList>
    </citation>
    <scope>NUCLEOTIDE SEQUENCE [LARGE SCALE GENOMIC DNA]</scope>
    <source>
        <strain evidence="1 2">93-210</strain>
    </source>
</reference>
<sequence>MFRICRAALGGLGEQGSPFPIATVTFENGGDRRMAKRVGGQRAQEEFRRRLRWLSRWRWLIITAGPHNTSL</sequence>
<protein>
    <submittedName>
        <fullName evidence="1">Uncharacterized protein</fullName>
    </submittedName>
</protein>
<reference evidence="2" key="2">
    <citation type="journal article" date="2018" name="Mol. Plant Microbe Interact.">
        <title>Genome sequence resources for the wheat stripe rust pathogen (Puccinia striiformis f. sp. tritici) and the barley stripe rust pathogen (Puccinia striiformis f. sp. hordei).</title>
        <authorList>
            <person name="Xia C."/>
            <person name="Wang M."/>
            <person name="Yin C."/>
            <person name="Cornejo O.E."/>
            <person name="Hulbert S.H."/>
            <person name="Chen X."/>
        </authorList>
    </citation>
    <scope>NUCLEOTIDE SEQUENCE [LARGE SCALE GENOMIC DNA]</scope>
    <source>
        <strain evidence="2">93-210</strain>
    </source>
</reference>
<evidence type="ECO:0000313" key="2">
    <source>
        <dbReference type="Proteomes" id="UP001060170"/>
    </source>
</evidence>
<proteinExistence type="predicted"/>
<keyword evidence="2" id="KW-1185">Reference proteome</keyword>
<gene>
    <name evidence="1" type="ORF">MJO28_009149</name>
</gene>
<comment type="caution">
    <text evidence="1">The sequence shown here is derived from an EMBL/GenBank/DDBJ whole genome shotgun (WGS) entry which is preliminary data.</text>
</comment>
<dbReference type="EMBL" id="CM045873">
    <property type="protein sequence ID" value="KAI7947241.1"/>
    <property type="molecule type" value="Genomic_DNA"/>
</dbReference>
<name>A0ACC0E6T2_9BASI</name>